<accession>A0A7J5YGZ7</accession>
<dbReference type="EMBL" id="JAAKFY010000012">
    <property type="protein sequence ID" value="KAF3848403.1"/>
    <property type="molecule type" value="Genomic_DNA"/>
</dbReference>
<dbReference type="SUPFAM" id="SSF47769">
    <property type="entry name" value="SAM/Pointed domain"/>
    <property type="match status" value="1"/>
</dbReference>
<evidence type="ECO:0008006" key="3">
    <source>
        <dbReference type="Google" id="ProtNLM"/>
    </source>
</evidence>
<dbReference type="PANTHER" id="PTHR16155">
    <property type="entry name" value="DED DOMAIN-CONTAINING PROTEIN"/>
    <property type="match status" value="1"/>
</dbReference>
<dbReference type="Gene3D" id="1.10.150.50">
    <property type="entry name" value="Transcription Factor, Ets-1"/>
    <property type="match status" value="1"/>
</dbReference>
<dbReference type="PANTHER" id="PTHR16155:SF20">
    <property type="entry name" value="STERILE ALPHA MOTIF DOMAIN-CONTAINING PROTEIN 9-LIKE"/>
    <property type="match status" value="1"/>
</dbReference>
<sequence length="401" mass="45579">MPWQMEGKSRVRRRICHRTSRTGVHQVKAWTLTLDDVDEGVAEILFEQDINGPSLLLLVREDLKEMGVTFGPAKLFIHARDELVKFKKEKPTNATNQCGNQCQPYPFCRQHDTHRYIEGNILDIPESGASDLIEPCHEYKGFTKTTDETKMSKFTTEVIRFAAACMNSRTNGTIHFGIGDKPHFIHGQVLGVVVKDKEAYLTELKSAIDCYFEHKHKPSAQICIKPPRFVEVLNNNMTSSDKCVIEVDIVPDYMVCEENIYYTFNIKKRKGKETDKYETKPGKQLVVRDGGSSRNLLPNSANRSLLKIWQSCHNAGNKLKRSTSIFLVELNPTAVLDFDPESAKHGLQFHFEQQSTVSVHLPAKYKITEGVEDIANKLKLTRNTSWVFCNGGIEDETPSDR</sequence>
<evidence type="ECO:0000313" key="1">
    <source>
        <dbReference type="EMBL" id="KAF3848403.1"/>
    </source>
</evidence>
<name>A0A7J5YGZ7_DISMA</name>
<dbReference type="OrthoDB" id="2337140at2759"/>
<gene>
    <name evidence="1" type="ORF">F7725_014900</name>
</gene>
<comment type="caution">
    <text evidence="1">The sequence shown here is derived from an EMBL/GenBank/DDBJ whole genome shotgun (WGS) entry which is preliminary data.</text>
</comment>
<keyword evidence="2" id="KW-1185">Reference proteome</keyword>
<dbReference type="AlphaFoldDB" id="A0A7J5YGZ7"/>
<dbReference type="InterPro" id="IPR013761">
    <property type="entry name" value="SAM/pointed_sf"/>
</dbReference>
<reference evidence="1 2" key="1">
    <citation type="submission" date="2020-03" db="EMBL/GenBank/DDBJ databases">
        <title>Dissostichus mawsoni Genome sequencing and assembly.</title>
        <authorList>
            <person name="Park H."/>
        </authorList>
    </citation>
    <scope>NUCLEOTIDE SEQUENCE [LARGE SCALE GENOMIC DNA]</scope>
    <source>
        <strain evidence="1">DM0001</strain>
        <tissue evidence="1">Muscle</tissue>
    </source>
</reference>
<organism evidence="1 2">
    <name type="scientific">Dissostichus mawsoni</name>
    <name type="common">Antarctic cod</name>
    <dbReference type="NCBI Taxonomy" id="36200"/>
    <lineage>
        <taxon>Eukaryota</taxon>
        <taxon>Metazoa</taxon>
        <taxon>Chordata</taxon>
        <taxon>Craniata</taxon>
        <taxon>Vertebrata</taxon>
        <taxon>Euteleostomi</taxon>
        <taxon>Actinopterygii</taxon>
        <taxon>Neopterygii</taxon>
        <taxon>Teleostei</taxon>
        <taxon>Neoteleostei</taxon>
        <taxon>Acanthomorphata</taxon>
        <taxon>Eupercaria</taxon>
        <taxon>Perciformes</taxon>
        <taxon>Notothenioidei</taxon>
        <taxon>Nototheniidae</taxon>
        <taxon>Dissostichus</taxon>
    </lineage>
</organism>
<evidence type="ECO:0000313" key="2">
    <source>
        <dbReference type="Proteomes" id="UP000518266"/>
    </source>
</evidence>
<protein>
    <recommendedName>
        <fullName evidence="3">Schlafen AlbA-2 domain-containing protein</fullName>
    </recommendedName>
</protein>
<dbReference type="Proteomes" id="UP000518266">
    <property type="component" value="Unassembled WGS sequence"/>
</dbReference>
<dbReference type="GO" id="GO:0005737">
    <property type="term" value="C:cytoplasm"/>
    <property type="evidence" value="ECO:0007669"/>
    <property type="project" value="TreeGrafter"/>
</dbReference>
<proteinExistence type="predicted"/>